<keyword evidence="3" id="KW-0479">Metal-binding</keyword>
<dbReference type="Pfam" id="PF13510">
    <property type="entry name" value="Fer2_4"/>
    <property type="match status" value="1"/>
</dbReference>
<dbReference type="SMART" id="SM00902">
    <property type="entry name" value="Fe_hyd_SSU"/>
    <property type="match status" value="1"/>
</dbReference>
<keyword evidence="4" id="KW-0677">Repeat</keyword>
<dbReference type="NCBIfam" id="TIGR02512">
    <property type="entry name" value="FeFe_hydrog_A"/>
    <property type="match status" value="1"/>
</dbReference>
<dbReference type="InterPro" id="IPR000283">
    <property type="entry name" value="NADH_UbQ_OxRdtase_75kDa_su_CS"/>
</dbReference>
<dbReference type="PROSITE" id="PS00198">
    <property type="entry name" value="4FE4S_FER_1"/>
    <property type="match status" value="1"/>
</dbReference>
<dbReference type="PROSITE" id="PS51379">
    <property type="entry name" value="4FE4S_FER_2"/>
    <property type="match status" value="2"/>
</dbReference>
<dbReference type="NCBIfam" id="NF040763">
    <property type="entry name" value="FeFe_hydrog_A6"/>
    <property type="match status" value="1"/>
</dbReference>
<keyword evidence="5" id="KW-0408">Iron</keyword>
<dbReference type="OrthoDB" id="9805142at2"/>
<dbReference type="Gene3D" id="3.40.950.10">
    <property type="entry name" value="Fe-only Hydrogenase (Larger Subunit), Chain L, domain 3"/>
    <property type="match status" value="1"/>
</dbReference>
<dbReference type="SUPFAM" id="SSF53920">
    <property type="entry name" value="Fe-only hydrogenase"/>
    <property type="match status" value="1"/>
</dbReference>
<dbReference type="Pfam" id="PF02256">
    <property type="entry name" value="Fe_hyd_SSU"/>
    <property type="match status" value="1"/>
</dbReference>
<dbReference type="Gene3D" id="3.30.70.20">
    <property type="match status" value="1"/>
</dbReference>
<dbReference type="GO" id="GO:0042773">
    <property type="term" value="P:ATP synthesis coupled electron transport"/>
    <property type="evidence" value="ECO:0007669"/>
    <property type="project" value="InterPro"/>
</dbReference>
<evidence type="ECO:0000313" key="8">
    <source>
        <dbReference type="Proteomes" id="UP000182135"/>
    </source>
</evidence>
<dbReference type="PROSITE" id="PS00641">
    <property type="entry name" value="COMPLEX1_75K_1"/>
    <property type="match status" value="1"/>
</dbReference>
<dbReference type="GO" id="GO:0016020">
    <property type="term" value="C:membrane"/>
    <property type="evidence" value="ECO:0007669"/>
    <property type="project" value="InterPro"/>
</dbReference>
<dbReference type="InterPro" id="IPR017900">
    <property type="entry name" value="4Fe4S_Fe_S_CS"/>
</dbReference>
<reference evidence="7 8" key="1">
    <citation type="submission" date="2016-10" db="EMBL/GenBank/DDBJ databases">
        <authorList>
            <person name="de Groot N.N."/>
        </authorList>
    </citation>
    <scope>NUCLEOTIDE SEQUENCE [LARGE SCALE GENOMIC DNA]</scope>
    <source>
        <strain evidence="7 8">NLAE-zl-G419</strain>
    </source>
</reference>
<dbReference type="InterPro" id="IPR049830">
    <property type="entry name" value="HndD"/>
</dbReference>
<dbReference type="GO" id="GO:0008901">
    <property type="term" value="F:ferredoxin hydrogenase activity"/>
    <property type="evidence" value="ECO:0007669"/>
    <property type="project" value="InterPro"/>
</dbReference>
<dbReference type="GO" id="GO:0008137">
    <property type="term" value="F:NADH dehydrogenase (ubiquinone) activity"/>
    <property type="evidence" value="ECO:0007669"/>
    <property type="project" value="InterPro"/>
</dbReference>
<dbReference type="PROSITE" id="PS51085">
    <property type="entry name" value="2FE2S_FER_2"/>
    <property type="match status" value="1"/>
</dbReference>
<dbReference type="eggNOG" id="COG4624">
    <property type="taxonomic scope" value="Bacteria"/>
</dbReference>
<dbReference type="FunFam" id="3.30.70.20:FF:000035">
    <property type="entry name" value="Iron hydrogenase 1"/>
    <property type="match status" value="1"/>
</dbReference>
<evidence type="ECO:0000256" key="5">
    <source>
        <dbReference type="ARBA" id="ARBA00023004"/>
    </source>
</evidence>
<evidence type="ECO:0000256" key="3">
    <source>
        <dbReference type="ARBA" id="ARBA00022723"/>
    </source>
</evidence>
<evidence type="ECO:0000256" key="6">
    <source>
        <dbReference type="ARBA" id="ARBA00023014"/>
    </source>
</evidence>
<dbReference type="Gene3D" id="3.40.50.1780">
    <property type="match status" value="1"/>
</dbReference>
<dbReference type="InterPro" id="IPR017896">
    <property type="entry name" value="4Fe4S_Fe-S-bd"/>
</dbReference>
<dbReference type="RefSeq" id="WP_027637394.1">
    <property type="nucleotide sequence ID" value="NZ_CABMJC010000009.1"/>
</dbReference>
<organism evidence="7 8">
    <name type="scientific">Clostridium cadaveris</name>
    <dbReference type="NCBI Taxonomy" id="1529"/>
    <lineage>
        <taxon>Bacteria</taxon>
        <taxon>Bacillati</taxon>
        <taxon>Bacillota</taxon>
        <taxon>Clostridia</taxon>
        <taxon>Eubacteriales</taxon>
        <taxon>Clostridiaceae</taxon>
        <taxon>Clostridium</taxon>
    </lineage>
</organism>
<keyword evidence="6" id="KW-0411">Iron-sulfur</keyword>
<dbReference type="InterPro" id="IPR009016">
    <property type="entry name" value="Fe_hydrogenase"/>
</dbReference>
<keyword evidence="8" id="KW-1185">Reference proteome</keyword>
<dbReference type="STRING" id="1529.SAMN04487885_104185"/>
<proteinExistence type="predicted"/>
<dbReference type="CDD" id="cd00207">
    <property type="entry name" value="fer2"/>
    <property type="match status" value="1"/>
</dbReference>
<dbReference type="InterPro" id="IPR013352">
    <property type="entry name" value="Fe_hydrogenase_subset"/>
</dbReference>
<protein>
    <submittedName>
        <fullName evidence="7">NAD(P)-dependent iron-only hydrogenase catalytic subunit</fullName>
    </submittedName>
</protein>
<dbReference type="GO" id="GO:0051539">
    <property type="term" value="F:4 iron, 4 sulfur cluster binding"/>
    <property type="evidence" value="ECO:0007669"/>
    <property type="project" value="UniProtKB-KW"/>
</dbReference>
<accession>A0A1I2KCB2</accession>
<dbReference type="InterPro" id="IPR054351">
    <property type="entry name" value="NADH_UbQ_OxRdtase_ferredoxin"/>
</dbReference>
<dbReference type="InterPro" id="IPR001041">
    <property type="entry name" value="2Fe-2S_ferredoxin-type"/>
</dbReference>
<comment type="cofactor">
    <cofactor evidence="1">
        <name>[4Fe-4S] cluster</name>
        <dbReference type="ChEBI" id="CHEBI:49883"/>
    </cofactor>
</comment>
<evidence type="ECO:0000313" key="7">
    <source>
        <dbReference type="EMBL" id="SFF62576.1"/>
    </source>
</evidence>
<evidence type="ECO:0000256" key="1">
    <source>
        <dbReference type="ARBA" id="ARBA00001966"/>
    </source>
</evidence>
<dbReference type="eggNOG" id="COG3383">
    <property type="taxonomic scope" value="Bacteria"/>
</dbReference>
<dbReference type="InterPro" id="IPR036991">
    <property type="entry name" value="Fe_hydrogenase_ssu_sf"/>
</dbReference>
<dbReference type="Pfam" id="PF10588">
    <property type="entry name" value="NADH-G_4Fe-4S_3"/>
    <property type="match status" value="1"/>
</dbReference>
<dbReference type="Gene3D" id="4.10.260.20">
    <property type="entry name" value="Iron hydrogenase, small subunit"/>
    <property type="match status" value="1"/>
</dbReference>
<evidence type="ECO:0000256" key="2">
    <source>
        <dbReference type="ARBA" id="ARBA00022485"/>
    </source>
</evidence>
<dbReference type="Pfam" id="PF02906">
    <property type="entry name" value="Fe_hyd_lg_C"/>
    <property type="match status" value="1"/>
</dbReference>
<keyword evidence="2" id="KW-0004">4Fe-4S</keyword>
<dbReference type="SUPFAM" id="SSF54292">
    <property type="entry name" value="2Fe-2S ferredoxin-like"/>
    <property type="match status" value="1"/>
</dbReference>
<dbReference type="InterPro" id="IPR050340">
    <property type="entry name" value="Cytosolic_Fe-S_CAF"/>
</dbReference>
<dbReference type="Pfam" id="PF22117">
    <property type="entry name" value="Fer4_Nqo3"/>
    <property type="match status" value="1"/>
</dbReference>
<dbReference type="PROSITE" id="PS51839">
    <property type="entry name" value="4FE4S_HC3"/>
    <property type="match status" value="1"/>
</dbReference>
<gene>
    <name evidence="7" type="ORF">SAMN04487885_104185</name>
</gene>
<dbReference type="PANTHER" id="PTHR11615">
    <property type="entry name" value="NITRATE, FORMATE, IRON DEHYDROGENASE"/>
    <property type="match status" value="1"/>
</dbReference>
<dbReference type="InterPro" id="IPR003149">
    <property type="entry name" value="Fe_hydrogenase_ssu"/>
</dbReference>
<dbReference type="InterPro" id="IPR004108">
    <property type="entry name" value="Fe_hydrogenase_lsu_C"/>
</dbReference>
<name>A0A1I2KCB2_9CLOT</name>
<dbReference type="InterPro" id="IPR036010">
    <property type="entry name" value="2Fe-2S_ferredoxin-like_sf"/>
</dbReference>
<sequence>MQSEKKMVNIKINNIPLKVEAGTTIIEAAKLIHIDIPHLCYHPDQTVKAHCRMCVVEVVGSRKLLAACSTVVWEGIEVHTDTKRVRDTQVGILELILANHGQNCLSCARNQNCELQDLCSRFNILRPTLPSVNVKQPMQIKNPSIVRDLSKCVKCGRCVKVCKEVQGISALTYSNRSSNFMVTTAYNKPLEDTDCTFCGQCSVVCPVGAIVELDDTQRVWEAMHDPKKHVIVQVAPAVRVALGDSLGLKPGTIATGKLVTALKMLGFDKVFDTNFAADLTIMEEGSELLDRIKNGGPLPMITSCSPGWINFMEKNFGDLLEHLSTAKSPQQMFGAVSKSYYAKKTGIDPHDIVTVSIMPCTAKKYEATRPEMEHDGIPDVDIVITTRELIKMIKYVGLKFVDLPSTEFDSPLGLGTGAGAIFGTSGGVMEAALRTVYEVYTGKELKKLDFIDVRGYEGIKEASIKLGDKEIKVAIAHGLLNARKLMEGVKAGETPYTFIEIMACPGGCIGGGGQPVTTIVDIKKLRMDALYDIDNSSAIRKSHENPDIVTLYNEYLGSPLSELSHELLHTHYTARKKVYDFSYLEE</sequence>
<dbReference type="SMART" id="SM00929">
    <property type="entry name" value="NADH-G_4Fe-4S_3"/>
    <property type="match status" value="1"/>
</dbReference>
<dbReference type="SUPFAM" id="SSF54862">
    <property type="entry name" value="4Fe-4S ferredoxins"/>
    <property type="match status" value="1"/>
</dbReference>
<dbReference type="Proteomes" id="UP000182135">
    <property type="component" value="Unassembled WGS sequence"/>
</dbReference>
<dbReference type="EMBL" id="FOOE01000004">
    <property type="protein sequence ID" value="SFF62576.1"/>
    <property type="molecule type" value="Genomic_DNA"/>
</dbReference>
<dbReference type="GO" id="GO:0005506">
    <property type="term" value="F:iron ion binding"/>
    <property type="evidence" value="ECO:0007669"/>
    <property type="project" value="InterPro"/>
</dbReference>
<dbReference type="InterPro" id="IPR019574">
    <property type="entry name" value="NADH_UbQ_OxRdtase_Gsu_4Fe4S-bd"/>
</dbReference>
<evidence type="ECO:0000256" key="4">
    <source>
        <dbReference type="ARBA" id="ARBA00022737"/>
    </source>
</evidence>
<dbReference type="AlphaFoldDB" id="A0A1I2KCB2"/>
<dbReference type="Gene3D" id="3.10.20.740">
    <property type="match status" value="1"/>
</dbReference>